<evidence type="ECO:0000256" key="2">
    <source>
        <dbReference type="ARBA" id="ARBA00022729"/>
    </source>
</evidence>
<evidence type="ECO:0000259" key="6">
    <source>
        <dbReference type="Pfam" id="PF08386"/>
    </source>
</evidence>
<feature type="signal peptide" evidence="4">
    <location>
        <begin position="1"/>
        <end position="23"/>
    </location>
</feature>
<dbReference type="Gene3D" id="3.40.50.1820">
    <property type="entry name" value="alpha/beta hydrolase"/>
    <property type="match status" value="1"/>
</dbReference>
<reference evidence="8" key="1">
    <citation type="journal article" date="2019" name="Int. J. Syst. Evol. Microbiol.">
        <title>The Global Catalogue of Microorganisms (GCM) 10K type strain sequencing project: providing services to taxonomists for standard genome sequencing and annotation.</title>
        <authorList>
            <consortium name="The Broad Institute Genomics Platform"/>
            <consortium name="The Broad Institute Genome Sequencing Center for Infectious Disease"/>
            <person name="Wu L."/>
            <person name="Ma J."/>
        </authorList>
    </citation>
    <scope>NUCLEOTIDE SEQUENCE [LARGE SCALE GENOMIC DNA]</scope>
    <source>
        <strain evidence="8">CCM 7044</strain>
    </source>
</reference>
<dbReference type="Pfam" id="PF00561">
    <property type="entry name" value="Abhydrolase_1"/>
    <property type="match status" value="1"/>
</dbReference>
<accession>A0ABW5VUQ6</accession>
<dbReference type="PANTHER" id="PTHR43248">
    <property type="entry name" value="2-SUCCINYL-6-HYDROXY-2,4-CYCLOHEXADIENE-1-CARBOXYLATE SYNTHASE"/>
    <property type="match status" value="1"/>
</dbReference>
<organism evidence="7 8">
    <name type="scientific">Promicromonospora vindobonensis</name>
    <dbReference type="NCBI Taxonomy" id="195748"/>
    <lineage>
        <taxon>Bacteria</taxon>
        <taxon>Bacillati</taxon>
        <taxon>Actinomycetota</taxon>
        <taxon>Actinomycetes</taxon>
        <taxon>Micrococcales</taxon>
        <taxon>Promicromonosporaceae</taxon>
        <taxon>Promicromonospora</taxon>
    </lineage>
</organism>
<dbReference type="GO" id="GO:0016787">
    <property type="term" value="F:hydrolase activity"/>
    <property type="evidence" value="ECO:0007669"/>
    <property type="project" value="UniProtKB-KW"/>
</dbReference>
<feature type="domain" description="Peptidase S33 tripeptidyl aminopeptidase-like C-terminal" evidence="6">
    <location>
        <begin position="417"/>
        <end position="507"/>
    </location>
</feature>
<dbReference type="RefSeq" id="WP_377184010.1">
    <property type="nucleotide sequence ID" value="NZ_JBHUOG010000002.1"/>
</dbReference>
<dbReference type="InterPro" id="IPR013595">
    <property type="entry name" value="Pept_S33_TAP-like_C"/>
</dbReference>
<sequence length="513" mass="54258">MVIAAALTVATVAACAATPDAGAADGAAPLVADAATTPRITWGPCPALPEDAGRDPRLTCGTVEVPLDYRNPAGEQIEVAVSKLPAAKSRDRRGVLLLNPGGPALPGLDTPRVVAPTLPPSVLAAYDLIGFDPRGVGHSTPQSCGLDDPSLAGLFPYPAADGSITANVDHARTDAERCATNAGKKLRYFTTANAARDMDRIRAALGERKISYWGQSYGTYLGAVYQSLFPERADRVVLEGNVDPTKVWANAKDNWGKAMSERFPDAARMAAARHSTLGLGGTVEEVTQTYLTLADRLDRAPAPVSGTELALTGSMLRTVTYSLLLSNDTLPVLTQFWKAAAGLADGTLTEADGQVLQQVFAAPPPTPGVPTDNQATMFLALTCGDARWSDDVDEYARRTAEDRAAWPLSAGMPANIWACAFWPEPIEEPVRVTGKGPRNTLILQNRRDNATPWEDGLGLSKVLGKRAAFVGADNGGHYVYDQGSTCVDEATVTFLTTGRLPGKKVYCTDVAPQ</sequence>
<dbReference type="Pfam" id="PF08386">
    <property type="entry name" value="Abhydrolase_4"/>
    <property type="match status" value="1"/>
</dbReference>
<gene>
    <name evidence="7" type="ORF">ACFS27_14090</name>
</gene>
<keyword evidence="8" id="KW-1185">Reference proteome</keyword>
<dbReference type="PANTHER" id="PTHR43248:SF29">
    <property type="entry name" value="TRIPEPTIDYL AMINOPEPTIDASE"/>
    <property type="match status" value="1"/>
</dbReference>
<comment type="similarity">
    <text evidence="1">Belongs to the peptidase S33 family.</text>
</comment>
<evidence type="ECO:0000313" key="7">
    <source>
        <dbReference type="EMBL" id="MFD2794684.1"/>
    </source>
</evidence>
<dbReference type="InterPro" id="IPR000073">
    <property type="entry name" value="AB_hydrolase_1"/>
</dbReference>
<evidence type="ECO:0000259" key="5">
    <source>
        <dbReference type="Pfam" id="PF00561"/>
    </source>
</evidence>
<feature type="domain" description="AB hydrolase-1" evidence="5">
    <location>
        <begin position="95"/>
        <end position="274"/>
    </location>
</feature>
<protein>
    <submittedName>
        <fullName evidence="7">Alpha/beta hydrolase</fullName>
    </submittedName>
</protein>
<keyword evidence="3 7" id="KW-0378">Hydrolase</keyword>
<dbReference type="EMBL" id="JBHUOG010000002">
    <property type="protein sequence ID" value="MFD2794684.1"/>
    <property type="molecule type" value="Genomic_DNA"/>
</dbReference>
<evidence type="ECO:0000256" key="4">
    <source>
        <dbReference type="SAM" id="SignalP"/>
    </source>
</evidence>
<dbReference type="InterPro" id="IPR029058">
    <property type="entry name" value="AB_hydrolase_fold"/>
</dbReference>
<evidence type="ECO:0000256" key="3">
    <source>
        <dbReference type="ARBA" id="ARBA00022801"/>
    </source>
</evidence>
<evidence type="ECO:0000256" key="1">
    <source>
        <dbReference type="ARBA" id="ARBA00010088"/>
    </source>
</evidence>
<evidence type="ECO:0000313" key="8">
    <source>
        <dbReference type="Proteomes" id="UP001597479"/>
    </source>
</evidence>
<proteinExistence type="inferred from homology"/>
<dbReference type="InterPro" id="IPR051601">
    <property type="entry name" value="Serine_prot/Carboxylest_S33"/>
</dbReference>
<comment type="caution">
    <text evidence="7">The sequence shown here is derived from an EMBL/GenBank/DDBJ whole genome shotgun (WGS) entry which is preliminary data.</text>
</comment>
<keyword evidence="2 4" id="KW-0732">Signal</keyword>
<dbReference type="SUPFAM" id="SSF53474">
    <property type="entry name" value="alpha/beta-Hydrolases"/>
    <property type="match status" value="1"/>
</dbReference>
<dbReference type="Proteomes" id="UP001597479">
    <property type="component" value="Unassembled WGS sequence"/>
</dbReference>
<name>A0ABW5VUQ6_9MICO</name>
<feature type="chain" id="PRO_5047030956" evidence="4">
    <location>
        <begin position="24"/>
        <end position="513"/>
    </location>
</feature>